<dbReference type="SMART" id="SM00364">
    <property type="entry name" value="LRR_BAC"/>
    <property type="match status" value="2"/>
</dbReference>
<dbReference type="InterPro" id="IPR003591">
    <property type="entry name" value="Leu-rich_rpt_typical-subtyp"/>
</dbReference>
<dbReference type="SUPFAM" id="SSF50998">
    <property type="entry name" value="Quinoprotein alcohol dehydrogenase-like"/>
    <property type="match status" value="1"/>
</dbReference>
<dbReference type="SMART" id="SM00369">
    <property type="entry name" value="LRR_TYP"/>
    <property type="match status" value="1"/>
</dbReference>
<dbReference type="Gene3D" id="3.80.10.10">
    <property type="entry name" value="Ribonuclease Inhibitor"/>
    <property type="match status" value="1"/>
</dbReference>
<protein>
    <recommendedName>
        <fullName evidence="6">Leucine-rich repeat domain-containing protein</fullName>
    </recommendedName>
</protein>
<dbReference type="SUPFAM" id="SSF52075">
    <property type="entry name" value="Outer arm dynein light chain 1"/>
    <property type="match status" value="1"/>
</dbReference>
<sequence length="159" mass="17577">MRNNELTVLPGSLGGLTSLGKLDLRNNRLTALPESLGSLPWLTWLNVRGNQVTALPERRRDLSAAEVALQVLRARLRELYRDSGRACTTWPVRINEQSGEADMVGPTTVHTVLHCRFLPSWPQVEHLVRALAFHPGGHLLATGGADGTTRLWVRAPHEP</sequence>
<dbReference type="Pfam" id="PF00400">
    <property type="entry name" value="WD40"/>
    <property type="match status" value="1"/>
</dbReference>
<evidence type="ECO:0000256" key="3">
    <source>
        <dbReference type="PROSITE-ProRule" id="PRU00221"/>
    </source>
</evidence>
<comment type="caution">
    <text evidence="4">The sequence shown here is derived from an EMBL/GenBank/DDBJ whole genome shotgun (WGS) entry which is preliminary data.</text>
</comment>
<dbReference type="PROSITE" id="PS50082">
    <property type="entry name" value="WD_REPEATS_2"/>
    <property type="match status" value="1"/>
</dbReference>
<dbReference type="PANTHER" id="PTHR48051">
    <property type="match status" value="1"/>
</dbReference>
<dbReference type="Gene3D" id="2.130.10.10">
    <property type="entry name" value="YVTN repeat-like/Quinoprotein amine dehydrogenase"/>
    <property type="match status" value="1"/>
</dbReference>
<dbReference type="PANTHER" id="PTHR48051:SF1">
    <property type="entry name" value="RAS SUPPRESSOR PROTEIN 1"/>
    <property type="match status" value="1"/>
</dbReference>
<organism evidence="4 5">
    <name type="scientific">Streptosporangium fragile</name>
    <dbReference type="NCBI Taxonomy" id="46186"/>
    <lineage>
        <taxon>Bacteria</taxon>
        <taxon>Bacillati</taxon>
        <taxon>Actinomycetota</taxon>
        <taxon>Actinomycetes</taxon>
        <taxon>Streptosporangiales</taxon>
        <taxon>Streptosporangiaceae</taxon>
        <taxon>Streptosporangium</taxon>
    </lineage>
</organism>
<evidence type="ECO:0000313" key="4">
    <source>
        <dbReference type="EMBL" id="GAA2854981.1"/>
    </source>
</evidence>
<evidence type="ECO:0008006" key="6">
    <source>
        <dbReference type="Google" id="ProtNLM"/>
    </source>
</evidence>
<keyword evidence="1" id="KW-0433">Leucine-rich repeat</keyword>
<dbReference type="InterPro" id="IPR001611">
    <property type="entry name" value="Leu-rich_rpt"/>
</dbReference>
<evidence type="ECO:0000256" key="2">
    <source>
        <dbReference type="ARBA" id="ARBA00022737"/>
    </source>
</evidence>
<name>A0ABP6I8B2_9ACTN</name>
<feature type="repeat" description="WD" evidence="3">
    <location>
        <begin position="128"/>
        <end position="152"/>
    </location>
</feature>
<dbReference type="Pfam" id="PF13855">
    <property type="entry name" value="LRR_8"/>
    <property type="match status" value="1"/>
</dbReference>
<keyword evidence="3" id="KW-0853">WD repeat</keyword>
<dbReference type="InterPro" id="IPR032675">
    <property type="entry name" value="LRR_dom_sf"/>
</dbReference>
<dbReference type="PROSITE" id="PS51450">
    <property type="entry name" value="LRR"/>
    <property type="match status" value="1"/>
</dbReference>
<keyword evidence="2" id="KW-0677">Repeat</keyword>
<dbReference type="EMBL" id="BAAAVI010000006">
    <property type="protein sequence ID" value="GAA2854981.1"/>
    <property type="molecule type" value="Genomic_DNA"/>
</dbReference>
<dbReference type="InterPro" id="IPR050216">
    <property type="entry name" value="LRR_domain-containing"/>
</dbReference>
<dbReference type="InterPro" id="IPR015943">
    <property type="entry name" value="WD40/YVTN_repeat-like_dom_sf"/>
</dbReference>
<dbReference type="Proteomes" id="UP001500831">
    <property type="component" value="Unassembled WGS sequence"/>
</dbReference>
<dbReference type="InterPro" id="IPR001680">
    <property type="entry name" value="WD40_rpt"/>
</dbReference>
<proteinExistence type="predicted"/>
<keyword evidence="5" id="KW-1185">Reference proteome</keyword>
<evidence type="ECO:0000256" key="1">
    <source>
        <dbReference type="ARBA" id="ARBA00022614"/>
    </source>
</evidence>
<reference evidence="5" key="1">
    <citation type="journal article" date="2019" name="Int. J. Syst. Evol. Microbiol.">
        <title>The Global Catalogue of Microorganisms (GCM) 10K type strain sequencing project: providing services to taxonomists for standard genome sequencing and annotation.</title>
        <authorList>
            <consortium name="The Broad Institute Genomics Platform"/>
            <consortium name="The Broad Institute Genome Sequencing Center for Infectious Disease"/>
            <person name="Wu L."/>
            <person name="Ma J."/>
        </authorList>
    </citation>
    <scope>NUCLEOTIDE SEQUENCE [LARGE SCALE GENOMIC DNA]</scope>
    <source>
        <strain evidence="5">JCM 6242</strain>
    </source>
</reference>
<dbReference type="InterPro" id="IPR011047">
    <property type="entry name" value="Quinoprotein_ADH-like_sf"/>
</dbReference>
<evidence type="ECO:0000313" key="5">
    <source>
        <dbReference type="Proteomes" id="UP001500831"/>
    </source>
</evidence>
<dbReference type="PROSITE" id="PS50294">
    <property type="entry name" value="WD_REPEATS_REGION"/>
    <property type="match status" value="1"/>
</dbReference>
<gene>
    <name evidence="4" type="ORF">GCM10010517_13070</name>
</gene>
<dbReference type="SMART" id="SM00320">
    <property type="entry name" value="WD40"/>
    <property type="match status" value="1"/>
</dbReference>
<accession>A0ABP6I8B2</accession>